<gene>
    <name evidence="2" type="ORF">C900_00155</name>
</gene>
<accession>L8JWA4</accession>
<dbReference type="InterPro" id="IPR024096">
    <property type="entry name" value="NO_sig/Golgi_transp_ligand-bd"/>
</dbReference>
<evidence type="ECO:0000313" key="2">
    <source>
        <dbReference type="EMBL" id="ELR73075.1"/>
    </source>
</evidence>
<dbReference type="InterPro" id="IPR038158">
    <property type="entry name" value="H-NOX_domain_sf"/>
</dbReference>
<keyword evidence="3" id="KW-1185">Reference proteome</keyword>
<dbReference type="Proteomes" id="UP000011135">
    <property type="component" value="Unassembled WGS sequence"/>
</dbReference>
<evidence type="ECO:0000259" key="1">
    <source>
        <dbReference type="Pfam" id="PF07700"/>
    </source>
</evidence>
<dbReference type="Pfam" id="PF07700">
    <property type="entry name" value="HNOB"/>
    <property type="match status" value="1"/>
</dbReference>
<dbReference type="STRING" id="1237149.C900_00155"/>
<dbReference type="PATRIC" id="fig|1237149.3.peg.920"/>
<protein>
    <submittedName>
        <fullName evidence="2">Guanylate cyclase-related protein</fullName>
    </submittedName>
</protein>
<dbReference type="eggNOG" id="COG1719">
    <property type="taxonomic scope" value="Bacteria"/>
</dbReference>
<dbReference type="InterPro" id="IPR011644">
    <property type="entry name" value="Heme_NO-bd"/>
</dbReference>
<sequence length="182" mass="20604">MKGLVFTEFLNQVEEQFGLETLDKVLYSSNLNLKSGGVYTAVGTYPHSELIGLVQELSKEAKIPVPELLKSFGKYLFTVFEKNYGSLFLSIRTSLDLLEKVESYIHVEVQKLYPDAELPTLEKSRISENCLLMVYKSNRRLADFAEGLILGCAEYFGERLSIIKEDLSNGEGREVKFTISKI</sequence>
<dbReference type="OrthoDB" id="7266652at2"/>
<dbReference type="GO" id="GO:0020037">
    <property type="term" value="F:heme binding"/>
    <property type="evidence" value="ECO:0007669"/>
    <property type="project" value="InterPro"/>
</dbReference>
<dbReference type="EMBL" id="AMZN01000010">
    <property type="protein sequence ID" value="ELR73075.1"/>
    <property type="molecule type" value="Genomic_DNA"/>
</dbReference>
<evidence type="ECO:0000313" key="3">
    <source>
        <dbReference type="Proteomes" id="UP000011135"/>
    </source>
</evidence>
<dbReference type="AlphaFoldDB" id="L8JWA4"/>
<name>L8JWA4_9BACT</name>
<dbReference type="SUPFAM" id="SSF111126">
    <property type="entry name" value="Ligand-binding domain in the NO signalling and Golgi transport"/>
    <property type="match status" value="1"/>
</dbReference>
<dbReference type="Gene3D" id="3.90.1520.10">
    <property type="entry name" value="H-NOX domain"/>
    <property type="match status" value="1"/>
</dbReference>
<dbReference type="RefSeq" id="WP_009578378.1">
    <property type="nucleotide sequence ID" value="NZ_AMZN01000010.1"/>
</dbReference>
<comment type="caution">
    <text evidence="2">The sequence shown here is derived from an EMBL/GenBank/DDBJ whole genome shotgun (WGS) entry which is preliminary data.</text>
</comment>
<reference evidence="2 3" key="1">
    <citation type="submission" date="2012-12" db="EMBL/GenBank/DDBJ databases">
        <title>Genome assembly of Fulvivirga imtechensis AK7.</title>
        <authorList>
            <person name="Nupur N."/>
            <person name="Khatri I."/>
            <person name="Kumar R."/>
            <person name="Subramanian S."/>
            <person name="Pinnaka A."/>
        </authorList>
    </citation>
    <scope>NUCLEOTIDE SEQUENCE [LARGE SCALE GENOMIC DNA]</scope>
    <source>
        <strain evidence="2 3">AK7</strain>
    </source>
</reference>
<organism evidence="2 3">
    <name type="scientific">Fulvivirga imtechensis AK7</name>
    <dbReference type="NCBI Taxonomy" id="1237149"/>
    <lineage>
        <taxon>Bacteria</taxon>
        <taxon>Pseudomonadati</taxon>
        <taxon>Bacteroidota</taxon>
        <taxon>Cytophagia</taxon>
        <taxon>Cytophagales</taxon>
        <taxon>Fulvivirgaceae</taxon>
        <taxon>Fulvivirga</taxon>
    </lineage>
</organism>
<feature type="domain" description="Heme NO-binding" evidence="1">
    <location>
        <begin position="2"/>
        <end position="162"/>
    </location>
</feature>
<proteinExistence type="predicted"/>